<evidence type="ECO:0000256" key="2">
    <source>
        <dbReference type="SAM" id="MobiDB-lite"/>
    </source>
</evidence>
<gene>
    <name evidence="4" type="ORF">SAMN05421504_101576</name>
</gene>
<dbReference type="InterPro" id="IPR001107">
    <property type="entry name" value="Band_7"/>
</dbReference>
<accession>A0A1H2TIP3</accession>
<protein>
    <submittedName>
        <fullName evidence="4">SPFH domain / Band 7 family protein</fullName>
    </submittedName>
</protein>
<evidence type="ECO:0000313" key="4">
    <source>
        <dbReference type="EMBL" id="SDW43718.1"/>
    </source>
</evidence>
<evidence type="ECO:0000313" key="5">
    <source>
        <dbReference type="Proteomes" id="UP000199515"/>
    </source>
</evidence>
<dbReference type="Proteomes" id="UP000199515">
    <property type="component" value="Unassembled WGS sequence"/>
</dbReference>
<reference evidence="4 5" key="1">
    <citation type="submission" date="2016-10" db="EMBL/GenBank/DDBJ databases">
        <authorList>
            <person name="de Groot N.N."/>
        </authorList>
    </citation>
    <scope>NUCLEOTIDE SEQUENCE [LARGE SCALE GENOMIC DNA]</scope>
    <source>
        <strain evidence="4 5">CPCC 202699</strain>
    </source>
</reference>
<organism evidence="4 5">
    <name type="scientific">Amycolatopsis xylanica</name>
    <dbReference type="NCBI Taxonomy" id="589385"/>
    <lineage>
        <taxon>Bacteria</taxon>
        <taxon>Bacillati</taxon>
        <taxon>Actinomycetota</taxon>
        <taxon>Actinomycetes</taxon>
        <taxon>Pseudonocardiales</taxon>
        <taxon>Pseudonocardiaceae</taxon>
        <taxon>Amycolatopsis</taxon>
    </lineage>
</organism>
<keyword evidence="5" id="KW-1185">Reference proteome</keyword>
<name>A0A1H2TIP3_9PSEU</name>
<dbReference type="AlphaFoldDB" id="A0A1H2TIP3"/>
<sequence length="528" mass="57714">MGYVILVLVLAAIGYVLYAGRYVIPAGQVGIVTKKFGARAAGDDELKVSIGGGAGVQARTLRPNTRGWLPPFVYEVACVPQVGVPNGTIGLVVAKVGKIRPPGRPLADHIDCDHFRDGEKFLRAGGQQGRQLQVLTSGRYAINTEMFEIITVDTPEAAEREKVPEAALREVEIPVGATGVVVTRAGTEPDEEEFSVGPVVPGHESFQLPWVFLDNGGLKGVQEETLREGGQYAINPWFAHVVQIPTRELILEWSKDKKPGGNLDAALGQIVLDVQGHTVRLEMKQTVRIPRQAAPLLVCRFGVAGTEPDGRDPVKQFVVKQLASTVDGYFRRVSGGYRIQEFITKYDDVCTELAGEVRQALAHTGVIAVNTNLEEFECDHPELNARRREIALMEEKAKLARARLAELEAELRNEKVQTEIELMRVKVAEENKKLEHVKIKVLVELLGSEFVGFERVLAQLAKAQVPDQQVISGSGGESVDALLQTMPAAQVRGLIWDVFKDWGAAKDGERMLPKTPRPPAVGTRQAAD</sequence>
<dbReference type="RefSeq" id="WP_091286186.1">
    <property type="nucleotide sequence ID" value="NZ_FNON01000001.1"/>
</dbReference>
<proteinExistence type="predicted"/>
<dbReference type="Pfam" id="PF01145">
    <property type="entry name" value="Band_7"/>
    <property type="match status" value="1"/>
</dbReference>
<dbReference type="STRING" id="589385.SAMN05421504_101576"/>
<evidence type="ECO:0000259" key="3">
    <source>
        <dbReference type="Pfam" id="PF01145"/>
    </source>
</evidence>
<keyword evidence="1" id="KW-0175">Coiled coil</keyword>
<feature type="domain" description="Band 7" evidence="3">
    <location>
        <begin position="211"/>
        <end position="403"/>
    </location>
</feature>
<feature type="coiled-coil region" evidence="1">
    <location>
        <begin position="383"/>
        <end position="433"/>
    </location>
</feature>
<dbReference type="EMBL" id="FNON01000001">
    <property type="protein sequence ID" value="SDW43718.1"/>
    <property type="molecule type" value="Genomic_DNA"/>
</dbReference>
<evidence type="ECO:0000256" key="1">
    <source>
        <dbReference type="SAM" id="Coils"/>
    </source>
</evidence>
<dbReference type="OrthoDB" id="501008at2"/>
<feature type="region of interest" description="Disordered" evidence="2">
    <location>
        <begin position="508"/>
        <end position="528"/>
    </location>
</feature>